<proteinExistence type="predicted"/>
<feature type="compositionally biased region" description="Gly residues" evidence="1">
    <location>
        <begin position="256"/>
        <end position="265"/>
    </location>
</feature>
<evidence type="ECO:0000256" key="1">
    <source>
        <dbReference type="SAM" id="MobiDB-lite"/>
    </source>
</evidence>
<comment type="caution">
    <text evidence="4">The sequence shown here is derived from an EMBL/GenBank/DDBJ whole genome shotgun (WGS) entry which is preliminary data.</text>
</comment>
<evidence type="ECO:0000256" key="2">
    <source>
        <dbReference type="SAM" id="Phobius"/>
    </source>
</evidence>
<feature type="region of interest" description="Disordered" evidence="1">
    <location>
        <begin position="235"/>
        <end position="265"/>
    </location>
</feature>
<feature type="transmembrane region" description="Helical" evidence="2">
    <location>
        <begin position="1479"/>
        <end position="1501"/>
    </location>
</feature>
<dbReference type="PANTHER" id="PTHR31513:SF2">
    <property type="entry name" value="MRAZ"/>
    <property type="match status" value="1"/>
</dbReference>
<feature type="region of interest" description="Disordered" evidence="1">
    <location>
        <begin position="1"/>
        <end position="24"/>
    </location>
</feature>
<dbReference type="InterPro" id="IPR058316">
    <property type="entry name" value="DUF8003"/>
</dbReference>
<dbReference type="Proteomes" id="UP001222027">
    <property type="component" value="Unassembled WGS sequence"/>
</dbReference>
<dbReference type="Pfam" id="PF26010">
    <property type="entry name" value="DUF8003"/>
    <property type="match status" value="1"/>
</dbReference>
<keyword evidence="2" id="KW-0812">Transmembrane</keyword>
<name>A0AAV8QDP4_ENSVE</name>
<feature type="domain" description="DUF8003" evidence="3">
    <location>
        <begin position="873"/>
        <end position="947"/>
    </location>
</feature>
<feature type="compositionally biased region" description="Basic and acidic residues" evidence="1">
    <location>
        <begin position="1"/>
        <end position="19"/>
    </location>
</feature>
<evidence type="ECO:0000313" key="4">
    <source>
        <dbReference type="EMBL" id="KAJ8506317.1"/>
    </source>
</evidence>
<dbReference type="EMBL" id="JAQQAF010000002">
    <property type="protein sequence ID" value="KAJ8506317.1"/>
    <property type="molecule type" value="Genomic_DNA"/>
</dbReference>
<reference evidence="4 5" key="1">
    <citation type="submission" date="2022-12" db="EMBL/GenBank/DDBJ databases">
        <title>Chromosome-scale assembly of the Ensete ventricosum genome.</title>
        <authorList>
            <person name="Dussert Y."/>
            <person name="Stocks J."/>
            <person name="Wendawek A."/>
            <person name="Woldeyes F."/>
            <person name="Nichols R.A."/>
            <person name="Borrell J.S."/>
        </authorList>
    </citation>
    <scope>NUCLEOTIDE SEQUENCE [LARGE SCALE GENOMIC DNA]</scope>
    <source>
        <strain evidence="5">cv. Maze</strain>
        <tissue evidence="4">Seeds</tissue>
    </source>
</reference>
<organism evidence="4 5">
    <name type="scientific">Ensete ventricosum</name>
    <name type="common">Abyssinian banana</name>
    <name type="synonym">Musa ensete</name>
    <dbReference type="NCBI Taxonomy" id="4639"/>
    <lineage>
        <taxon>Eukaryota</taxon>
        <taxon>Viridiplantae</taxon>
        <taxon>Streptophyta</taxon>
        <taxon>Embryophyta</taxon>
        <taxon>Tracheophyta</taxon>
        <taxon>Spermatophyta</taxon>
        <taxon>Magnoliopsida</taxon>
        <taxon>Liliopsida</taxon>
        <taxon>Zingiberales</taxon>
        <taxon>Musaceae</taxon>
        <taxon>Ensete</taxon>
    </lineage>
</organism>
<dbReference type="SMART" id="SM01411">
    <property type="entry name" value="Ephrin_rec_like"/>
    <property type="match status" value="1"/>
</dbReference>
<sequence length="1559" mass="168476">MWDADSRRKAVRREPKRVASEGAELPPVTVRRGGGGEGSRVRSGPAAILIREYGPSFNLFISRFCRRPLRFYVNFKLYGGGYLFWHNAGNFCIFILLCCLKHSMIEGFTSETLRQESSGLLQNDAYGRNAVDSSEGQSCLSYLDNSGSCQDLKGFGTLDTTCLLNSSLNLDGDLCVYGSGNIEVFPHIAIICPVKGCSIVVNVSGSVKIGEYVNVMAGSVSFDARNITLDHRATINTTSLGGPPPSQTSGTPIGHDGAGGGHGGRGASCLRSNKTNWGGDVYAWSTLSKPWSYGSKGGSTSAEKQYGGDGGGRIELKVSDTLQLDGFVTAEGGMGGLKGGGGSGGSIVIHALKLKGSGVISAAGGSGWGGGGGGRISLECYSIQDVKITAHGGWSIGCPKNAGAAGTIYDNTLQSLRVSNDNFTTRTETPLLDFPMTILWSNVFVECNAKALVPLLWTRVQVRGQIKLIDGGSICFGLSDYPVSEFELVAEELLMSDSVIKVYGAFRMYVKMLLMWDSRIQIDGGGNNDVSTSMLEARNLVVLRHNSVISSNADLGVYGQGLLKLSGHGDGIKAQRLFLSLFYNIEVGPGSLLQAPLDENIGSSLATQSLCESQTCPKELLMPPDDCHVNDSLSFTLQICRVEDLTISGIIRGSIIHIHRARTVAIDVDGIISASELGCKEGIGKGKFLKYGAGGGAGHGGRGGSGFYNGLLIDGGRKYGDADLPCELGSGSSGSSESLENVAGGGMIVMGSIKWPLSALEIYGSLKADGQSHLQSSRNYNGSLMGGVGGGSGGTILLFLQALILEDNSSLSVAGGNGGPVGGGGGGGGRIHFDWSNIATGDEYVQIATVNGTIMSSGGTGSNGGYHGEEGTITGKKCPRGLYGTFCTECPVGTYKDVVGSNSSLCVPCSLDVLPRRANFIYVRGGVTQLSCPYKCLSEKYKMPNCYTPLEDLMYTFGGPWPFAILLSFLLVIIALLLSALRIKMIGSDLSYRSASSMQNDASDSFPYLLSLAEVPGTSRAEETQSHVHRMYFMGSNTFREPWHLSYSPPNAIIGIVYEDAFNRFIDEINSVAAYEWWEGSVHSILSVLAYPCAWSWKQWRRRKKIHRLQEYVKSEYDHSCLRSCRSRALYKGMKVGSSPDLMVAYIDFFLGGDEKRLDVASTIQKRFPMCIIFGGDGSYMSPYYLHSDTLLTNLLGQYVSTAIWNRLVAGFNAQLRTVRQGCIRSALRPVVAWTNSHANSQLEHHGVRVELGWFQATASGYYQLGILVALNEYFFNNVHQSDMLDTSNSPRCTRNMKNSSVSSKIFKPLQQSQPCTSHTMSCKKLTGGVNGGIINEVTLKSLDYRRDYLFPLSLLLQNSRPVGFQETLQLLICIMLLGDFSVTLLTLVQFYWISIGAFLAVLLILPLSLLSPFPAGLNALFSRGPKRSSLARVYALWNATSIVNIMVAFVCGILYSGFSPAELGGSLDTSKLREDNGWWLLLIVLLLIKSLQACLVNWHIANLEIQDLSLFSSDPEKFWAIFLGQWTARSSFQNMTSYSNFREYGDLPRLNLISRIIW</sequence>
<feature type="transmembrane region" description="Helical" evidence="2">
    <location>
        <begin position="961"/>
        <end position="983"/>
    </location>
</feature>
<feature type="compositionally biased region" description="Low complexity" evidence="1">
    <location>
        <begin position="237"/>
        <end position="255"/>
    </location>
</feature>
<evidence type="ECO:0000313" key="5">
    <source>
        <dbReference type="Proteomes" id="UP001222027"/>
    </source>
</evidence>
<feature type="transmembrane region" description="Helical" evidence="2">
    <location>
        <begin position="1434"/>
        <end position="1459"/>
    </location>
</feature>
<evidence type="ECO:0000259" key="3">
    <source>
        <dbReference type="Pfam" id="PF26010"/>
    </source>
</evidence>
<keyword evidence="5" id="KW-1185">Reference proteome</keyword>
<keyword evidence="2" id="KW-0472">Membrane</keyword>
<protein>
    <recommendedName>
        <fullName evidence="3">DUF8003 domain-containing protein</fullName>
    </recommendedName>
</protein>
<gene>
    <name evidence="4" type="ORF">OPV22_007203</name>
</gene>
<feature type="transmembrane region" description="Helical" evidence="2">
    <location>
        <begin position="1399"/>
        <end position="1422"/>
    </location>
</feature>
<feature type="transmembrane region" description="Helical" evidence="2">
    <location>
        <begin position="1371"/>
        <end position="1393"/>
    </location>
</feature>
<dbReference type="PANTHER" id="PTHR31513">
    <property type="entry name" value="EPHRIN TYPE-B RECEPTOR"/>
    <property type="match status" value="1"/>
</dbReference>
<accession>A0AAV8QDP4</accession>
<keyword evidence="2" id="KW-1133">Transmembrane helix</keyword>